<reference evidence="7" key="1">
    <citation type="submission" date="2018-06" db="EMBL/GenBank/DDBJ databases">
        <authorList>
            <person name="Zhirakovskaya E."/>
        </authorList>
    </citation>
    <scope>NUCLEOTIDE SEQUENCE</scope>
</reference>
<keyword evidence="2 5" id="KW-0812">Transmembrane</keyword>
<evidence type="ECO:0000256" key="2">
    <source>
        <dbReference type="ARBA" id="ARBA00022692"/>
    </source>
</evidence>
<keyword evidence="3 5" id="KW-1133">Transmembrane helix</keyword>
<evidence type="ECO:0000256" key="5">
    <source>
        <dbReference type="SAM" id="Phobius"/>
    </source>
</evidence>
<feature type="transmembrane region" description="Helical" evidence="5">
    <location>
        <begin position="107"/>
        <end position="124"/>
    </location>
</feature>
<organism evidence="7">
    <name type="scientific">hydrothermal vent metagenome</name>
    <dbReference type="NCBI Taxonomy" id="652676"/>
    <lineage>
        <taxon>unclassified sequences</taxon>
        <taxon>metagenomes</taxon>
        <taxon>ecological metagenomes</taxon>
    </lineage>
</organism>
<dbReference type="GO" id="GO:0016020">
    <property type="term" value="C:membrane"/>
    <property type="evidence" value="ECO:0007669"/>
    <property type="project" value="UniProtKB-SubCell"/>
</dbReference>
<proteinExistence type="predicted"/>
<feature type="transmembrane region" description="Helical" evidence="5">
    <location>
        <begin position="164"/>
        <end position="190"/>
    </location>
</feature>
<dbReference type="Pfam" id="PF04893">
    <property type="entry name" value="Yip1"/>
    <property type="match status" value="1"/>
</dbReference>
<feature type="transmembrane region" description="Helical" evidence="5">
    <location>
        <begin position="69"/>
        <end position="95"/>
    </location>
</feature>
<sequence>MLSHLFGILFNPSEEWKKIRDANCTIGKCYCGYVFIMAAIPPVSGYFGTTLFGWEIGAREAIKLSPDSALIIAVAYYLVMLIGVFSMGMMIHWMGKTYKAEQDLSRCIRLAAFTATPLFLIGFIELLPILWLNFVLGLPALAYSVKLLYTGLPIMMEVDDDRGFLFSSAVLAVGMVALVVMMAAMAILWFNGFAPQFVD</sequence>
<evidence type="ECO:0000256" key="3">
    <source>
        <dbReference type="ARBA" id="ARBA00022989"/>
    </source>
</evidence>
<dbReference type="AlphaFoldDB" id="A0A3B0WE40"/>
<gene>
    <name evidence="7" type="ORF">MNBD_GAMMA05-2552</name>
</gene>
<accession>A0A3B0WE40</accession>
<feature type="domain" description="Yip1" evidence="6">
    <location>
        <begin position="6"/>
        <end position="181"/>
    </location>
</feature>
<dbReference type="EMBL" id="UOFE01000006">
    <property type="protein sequence ID" value="VAW50623.1"/>
    <property type="molecule type" value="Genomic_DNA"/>
</dbReference>
<evidence type="ECO:0000256" key="4">
    <source>
        <dbReference type="ARBA" id="ARBA00023136"/>
    </source>
</evidence>
<feature type="transmembrane region" description="Helical" evidence="5">
    <location>
        <begin position="130"/>
        <end position="152"/>
    </location>
</feature>
<dbReference type="InterPro" id="IPR006977">
    <property type="entry name" value="Yip1_dom"/>
</dbReference>
<protein>
    <recommendedName>
        <fullName evidence="6">Yip1 domain-containing protein</fullName>
    </recommendedName>
</protein>
<evidence type="ECO:0000256" key="1">
    <source>
        <dbReference type="ARBA" id="ARBA00004141"/>
    </source>
</evidence>
<keyword evidence="4 5" id="KW-0472">Membrane</keyword>
<evidence type="ECO:0000259" key="6">
    <source>
        <dbReference type="Pfam" id="PF04893"/>
    </source>
</evidence>
<evidence type="ECO:0000313" key="7">
    <source>
        <dbReference type="EMBL" id="VAW50623.1"/>
    </source>
</evidence>
<feature type="transmembrane region" description="Helical" evidence="5">
    <location>
        <begin position="30"/>
        <end position="49"/>
    </location>
</feature>
<comment type="subcellular location">
    <subcellularLocation>
        <location evidence="1">Membrane</location>
        <topology evidence="1">Multi-pass membrane protein</topology>
    </subcellularLocation>
</comment>
<name>A0A3B0WE40_9ZZZZ</name>